<dbReference type="GO" id="GO:0004740">
    <property type="term" value="F:pyruvate dehydrogenase (acetyl-transferring) kinase activity"/>
    <property type="evidence" value="ECO:0007669"/>
    <property type="project" value="TreeGrafter"/>
</dbReference>
<dbReference type="GO" id="GO:0005524">
    <property type="term" value="F:ATP binding"/>
    <property type="evidence" value="ECO:0007669"/>
    <property type="project" value="UniProtKB-UniRule"/>
</dbReference>
<dbReference type="SUPFAM" id="SSF69012">
    <property type="entry name" value="alpha-ketoacid dehydrogenase kinase, N-terminal domain"/>
    <property type="match status" value="1"/>
</dbReference>
<comment type="subcellular location">
    <subcellularLocation>
        <location evidence="8">Mitochondrion matrix</location>
    </subcellularLocation>
</comment>
<dbReference type="CDD" id="cd16929">
    <property type="entry name" value="HATPase_PDK-like"/>
    <property type="match status" value="1"/>
</dbReference>
<evidence type="ECO:0000256" key="5">
    <source>
        <dbReference type="ARBA" id="ARBA00022777"/>
    </source>
</evidence>
<accession>A0A5N5TGG0</accession>
<dbReference type="Proteomes" id="UP000326759">
    <property type="component" value="Unassembled WGS sequence"/>
</dbReference>
<dbReference type="Pfam" id="PF10436">
    <property type="entry name" value="BCDHK_Adom3"/>
    <property type="match status" value="1"/>
</dbReference>
<dbReference type="GO" id="GO:0010906">
    <property type="term" value="P:regulation of glucose metabolic process"/>
    <property type="evidence" value="ECO:0007669"/>
    <property type="project" value="TreeGrafter"/>
</dbReference>
<dbReference type="SMART" id="SM00387">
    <property type="entry name" value="HATPase_c"/>
    <property type="match status" value="1"/>
</dbReference>
<keyword evidence="5 8" id="KW-0418">Kinase</keyword>
<dbReference type="OrthoDB" id="3264224at2759"/>
<evidence type="ECO:0000256" key="6">
    <source>
        <dbReference type="ARBA" id="ARBA00022840"/>
    </source>
</evidence>
<dbReference type="Gene3D" id="1.20.140.20">
    <property type="entry name" value="Alpha-ketoacid/pyruvate dehydrogenase kinase, N-terminal domain"/>
    <property type="match status" value="1"/>
</dbReference>
<dbReference type="SUPFAM" id="SSF55874">
    <property type="entry name" value="ATPase domain of HSP90 chaperone/DNA topoisomerase II/histidine kinase"/>
    <property type="match status" value="1"/>
</dbReference>
<keyword evidence="3 8" id="KW-0808">Transferase</keyword>
<dbReference type="Pfam" id="PF02518">
    <property type="entry name" value="HATPase_c"/>
    <property type="match status" value="1"/>
</dbReference>
<keyword evidence="2" id="KW-0597">Phosphoprotein</keyword>
<evidence type="ECO:0000256" key="4">
    <source>
        <dbReference type="ARBA" id="ARBA00022741"/>
    </source>
</evidence>
<dbReference type="Gene3D" id="3.30.565.10">
    <property type="entry name" value="Histidine kinase-like ATPase, C-terminal domain"/>
    <property type="match status" value="1"/>
</dbReference>
<organism evidence="10 11">
    <name type="scientific">Armadillidium nasatum</name>
    <dbReference type="NCBI Taxonomy" id="96803"/>
    <lineage>
        <taxon>Eukaryota</taxon>
        <taxon>Metazoa</taxon>
        <taxon>Ecdysozoa</taxon>
        <taxon>Arthropoda</taxon>
        <taxon>Crustacea</taxon>
        <taxon>Multicrustacea</taxon>
        <taxon>Malacostraca</taxon>
        <taxon>Eumalacostraca</taxon>
        <taxon>Peracarida</taxon>
        <taxon>Isopoda</taxon>
        <taxon>Oniscidea</taxon>
        <taxon>Crinocheta</taxon>
        <taxon>Armadillidiidae</taxon>
        <taxon>Armadillidium</taxon>
    </lineage>
</organism>
<comment type="caution">
    <text evidence="10">The sequence shown here is derived from an EMBL/GenBank/DDBJ whole genome shotgun (WGS) entry which is preliminary data.</text>
</comment>
<dbReference type="InterPro" id="IPR036890">
    <property type="entry name" value="HATPase_C_sf"/>
</dbReference>
<comment type="similarity">
    <text evidence="1 8">Belongs to the PDK/BCKDK protein kinase family.</text>
</comment>
<gene>
    <name evidence="10" type="primary">Bckdk</name>
    <name evidence="10" type="ORF">Anas_08686</name>
</gene>
<protein>
    <recommendedName>
        <fullName evidence="8">Protein-serine/threonine kinase</fullName>
        <ecNumber evidence="8">2.7.11.-</ecNumber>
    </recommendedName>
</protein>
<keyword evidence="11" id="KW-1185">Reference proteome</keyword>
<reference evidence="10 11" key="1">
    <citation type="journal article" date="2019" name="PLoS Biol.">
        <title>Sex chromosomes control vertical transmission of feminizing Wolbachia symbionts in an isopod.</title>
        <authorList>
            <person name="Becking T."/>
            <person name="Chebbi M.A."/>
            <person name="Giraud I."/>
            <person name="Moumen B."/>
            <person name="Laverre T."/>
            <person name="Caubet Y."/>
            <person name="Peccoud J."/>
            <person name="Gilbert C."/>
            <person name="Cordaux R."/>
        </authorList>
    </citation>
    <scope>NUCLEOTIDE SEQUENCE [LARGE SCALE GENOMIC DNA]</scope>
    <source>
        <strain evidence="10">ANa2</strain>
        <tissue evidence="10">Whole body excluding digestive tract and cuticle</tissue>
    </source>
</reference>
<keyword evidence="7 8" id="KW-0496">Mitochondrion</keyword>
<name>A0A5N5TGG0_9CRUS</name>
<evidence type="ECO:0000259" key="9">
    <source>
        <dbReference type="PROSITE" id="PS50109"/>
    </source>
</evidence>
<proteinExistence type="inferred from homology"/>
<dbReference type="PANTHER" id="PTHR11947">
    <property type="entry name" value="PYRUVATE DEHYDROGENASE KINASE"/>
    <property type="match status" value="1"/>
</dbReference>
<sequence>MSFLSRITCSNSVAKKGSLSNTSQAKAFYLTAASSERERTKTVSAYYNQPAIEAAARKKSIRLTPYVILYSGRNTDGSHLLKSAQYLQKEMTIRIARRIMDFRSLPFIVGCNPTILGVHELYIRAFNILNSFELIKTHKDEEKYSQVLRQLLDDHKDVVSRLAQGFRECRRHIKEEDVIANFLDTTITSRLSIRMLAQHHLSLSEDRENYVGVIHLGMKLKEVIERNSQFVSRMALHKYGRVPEIKLSGHVNASFPYIEMPLDYILPELLKNAVRATVENHSDGNEGEFSSLPPIRITIASNEVDFIIRISDRGGGIPHHLMQRVLLYNFTTAHDENENKRVNEDVFSNMMESCNPNPVGGPMHGFGFGLPTSRAYSQYMGGNVDIQTMQGIGTDVYLRLKHINSRSDSFRI</sequence>
<dbReference type="PROSITE" id="PS50109">
    <property type="entry name" value="HIS_KIN"/>
    <property type="match status" value="1"/>
</dbReference>
<dbReference type="PANTHER" id="PTHR11947:SF20">
    <property type="entry name" value="[3-METHYL-2-OXOBUTANOATE DEHYDROGENASE [LIPOAMIDE]] KINASE, MITOCHONDRIAL"/>
    <property type="match status" value="1"/>
</dbReference>
<dbReference type="GO" id="GO:0005759">
    <property type="term" value="C:mitochondrial matrix"/>
    <property type="evidence" value="ECO:0007669"/>
    <property type="project" value="UniProtKB-SubCell"/>
</dbReference>
<dbReference type="EMBL" id="SEYY01001116">
    <property type="protein sequence ID" value="KAB7505764.1"/>
    <property type="molecule type" value="Genomic_DNA"/>
</dbReference>
<evidence type="ECO:0000256" key="8">
    <source>
        <dbReference type="RuleBase" id="RU366032"/>
    </source>
</evidence>
<evidence type="ECO:0000256" key="1">
    <source>
        <dbReference type="ARBA" id="ARBA00006155"/>
    </source>
</evidence>
<dbReference type="InterPro" id="IPR005467">
    <property type="entry name" value="His_kinase_dom"/>
</dbReference>
<dbReference type="InterPro" id="IPR039028">
    <property type="entry name" value="BCKD/PDK"/>
</dbReference>
<keyword evidence="4 8" id="KW-0547">Nucleotide-binding</keyword>
<evidence type="ECO:0000256" key="3">
    <source>
        <dbReference type="ARBA" id="ARBA00022679"/>
    </source>
</evidence>
<dbReference type="InterPro" id="IPR003594">
    <property type="entry name" value="HATPase_dom"/>
</dbReference>
<evidence type="ECO:0000256" key="7">
    <source>
        <dbReference type="ARBA" id="ARBA00023128"/>
    </source>
</evidence>
<dbReference type="InterPro" id="IPR018955">
    <property type="entry name" value="BCDHK/PDK_N"/>
</dbReference>
<feature type="domain" description="Histidine kinase" evidence="9">
    <location>
        <begin position="262"/>
        <end position="404"/>
    </location>
</feature>
<dbReference type="InterPro" id="IPR036784">
    <property type="entry name" value="AK/P_DHK_N_sf"/>
</dbReference>
<dbReference type="AlphaFoldDB" id="A0A5N5TGG0"/>
<dbReference type="EC" id="2.7.11.-" evidence="8"/>
<evidence type="ECO:0000313" key="10">
    <source>
        <dbReference type="EMBL" id="KAB7505764.1"/>
    </source>
</evidence>
<evidence type="ECO:0000256" key="2">
    <source>
        <dbReference type="ARBA" id="ARBA00022553"/>
    </source>
</evidence>
<keyword evidence="6 8" id="KW-0067">ATP-binding</keyword>
<evidence type="ECO:0000313" key="11">
    <source>
        <dbReference type="Proteomes" id="UP000326759"/>
    </source>
</evidence>